<keyword evidence="9" id="KW-1185">Reference proteome</keyword>
<dbReference type="AlphaFoldDB" id="A0A154BRX8"/>
<dbReference type="Proteomes" id="UP000076268">
    <property type="component" value="Unassembled WGS sequence"/>
</dbReference>
<dbReference type="Pfam" id="PF00155">
    <property type="entry name" value="Aminotran_1_2"/>
    <property type="match status" value="1"/>
</dbReference>
<dbReference type="GO" id="GO:0008483">
    <property type="term" value="F:transaminase activity"/>
    <property type="evidence" value="ECO:0007669"/>
    <property type="project" value="UniProtKB-KW"/>
</dbReference>
<dbReference type="EMBL" id="LSGP01000017">
    <property type="protein sequence ID" value="KYZ76691.1"/>
    <property type="molecule type" value="Genomic_DNA"/>
</dbReference>
<dbReference type="RefSeq" id="WP_066242588.1">
    <property type="nucleotide sequence ID" value="NZ_LSGP01000017.1"/>
</dbReference>
<keyword evidence="5" id="KW-0663">Pyridoxal phosphate</keyword>
<dbReference type="InterPro" id="IPR004839">
    <property type="entry name" value="Aminotransferase_I/II_large"/>
</dbReference>
<dbReference type="PANTHER" id="PTHR46383">
    <property type="entry name" value="ASPARTATE AMINOTRANSFERASE"/>
    <property type="match status" value="1"/>
</dbReference>
<dbReference type="GO" id="GO:0030170">
    <property type="term" value="F:pyridoxal phosphate binding"/>
    <property type="evidence" value="ECO:0007669"/>
    <property type="project" value="InterPro"/>
</dbReference>
<evidence type="ECO:0000313" key="8">
    <source>
        <dbReference type="EMBL" id="KYZ76691.1"/>
    </source>
</evidence>
<feature type="domain" description="Aminotransferase class I/classII large" evidence="7">
    <location>
        <begin position="35"/>
        <end position="378"/>
    </location>
</feature>
<comment type="cofactor">
    <cofactor evidence="1 6">
        <name>pyridoxal 5'-phosphate</name>
        <dbReference type="ChEBI" id="CHEBI:597326"/>
    </cofactor>
</comment>
<evidence type="ECO:0000256" key="4">
    <source>
        <dbReference type="ARBA" id="ARBA00022679"/>
    </source>
</evidence>
<dbReference type="Gene3D" id="3.40.640.10">
    <property type="entry name" value="Type I PLP-dependent aspartate aminotransferase-like (Major domain)"/>
    <property type="match status" value="1"/>
</dbReference>
<dbReference type="STRING" id="1794912.AXX12_09745"/>
<protein>
    <recommendedName>
        <fullName evidence="6">Aminotransferase</fullName>
        <ecNumber evidence="6">2.6.1.-</ecNumber>
    </recommendedName>
</protein>
<sequence>MKGFSKLTEGLIGQPMLEILSVVSAMEAAGQTVYRFEVGDSQFDAYPHVIEATKAALEQGHTKYVNSRGILLLRESICDYTESKLGFRPDVSQIAVMPANSIIDFMMRCVADPGDEVVFSDPGFASYIAVASYLGLKTVTVPVYEKNGFRLNPDDLLPRLSEKTRLIINTSPSNPTGGVMTQDEVQRLAEIVREQDVYLLSDEIYAENIYEGNHYSPSCLDKCRERTIILSGFSKGHSMSGWRLGYAIGPVDLIAKMSQMFETVYTCIPPFIQYAGISALNTPQDLIEKRNRQYKKLRDLMVAKLNEIPGITCAMPKGAIYAFANITGTGMTSKQFADFVLKKAGVALVPGTCFGPGGEGYVRLCYLRSEETIVAACRSMKIALRK</sequence>
<name>A0A154BRX8_ANASB</name>
<dbReference type="EC" id="2.6.1.-" evidence="6"/>
<organism evidence="8 9">
    <name type="scientific">Anaerosporomusa subterranea</name>
    <dbReference type="NCBI Taxonomy" id="1794912"/>
    <lineage>
        <taxon>Bacteria</taxon>
        <taxon>Bacillati</taxon>
        <taxon>Bacillota</taxon>
        <taxon>Negativicutes</taxon>
        <taxon>Acetonemataceae</taxon>
        <taxon>Anaerosporomusa</taxon>
    </lineage>
</organism>
<accession>A0A154BRX8</accession>
<evidence type="ECO:0000256" key="2">
    <source>
        <dbReference type="ARBA" id="ARBA00007441"/>
    </source>
</evidence>
<evidence type="ECO:0000256" key="3">
    <source>
        <dbReference type="ARBA" id="ARBA00022576"/>
    </source>
</evidence>
<evidence type="ECO:0000313" key="9">
    <source>
        <dbReference type="Proteomes" id="UP000076268"/>
    </source>
</evidence>
<dbReference type="InterPro" id="IPR015422">
    <property type="entry name" value="PyrdxlP-dep_Trfase_small"/>
</dbReference>
<comment type="similarity">
    <text evidence="2 6">Belongs to the class-I pyridoxal-phosphate-dependent aminotransferase family.</text>
</comment>
<dbReference type="Gene3D" id="3.90.1150.10">
    <property type="entry name" value="Aspartate Aminotransferase, domain 1"/>
    <property type="match status" value="1"/>
</dbReference>
<evidence type="ECO:0000259" key="7">
    <source>
        <dbReference type="Pfam" id="PF00155"/>
    </source>
</evidence>
<comment type="caution">
    <text evidence="8">The sequence shown here is derived from an EMBL/GenBank/DDBJ whole genome shotgun (WGS) entry which is preliminary data.</text>
</comment>
<keyword evidence="4 6" id="KW-0808">Transferase</keyword>
<dbReference type="InterPro" id="IPR015421">
    <property type="entry name" value="PyrdxlP-dep_Trfase_major"/>
</dbReference>
<evidence type="ECO:0000256" key="5">
    <source>
        <dbReference type="ARBA" id="ARBA00022898"/>
    </source>
</evidence>
<keyword evidence="3 6" id="KW-0032">Aminotransferase</keyword>
<dbReference type="InterPro" id="IPR015424">
    <property type="entry name" value="PyrdxlP-dep_Trfase"/>
</dbReference>
<dbReference type="InterPro" id="IPR004838">
    <property type="entry name" value="NHTrfase_class1_PyrdxlP-BS"/>
</dbReference>
<evidence type="ECO:0000256" key="6">
    <source>
        <dbReference type="RuleBase" id="RU000481"/>
    </source>
</evidence>
<dbReference type="CDD" id="cd00609">
    <property type="entry name" value="AAT_like"/>
    <property type="match status" value="1"/>
</dbReference>
<dbReference type="PROSITE" id="PS00105">
    <property type="entry name" value="AA_TRANSFER_CLASS_1"/>
    <property type="match status" value="1"/>
</dbReference>
<dbReference type="PANTHER" id="PTHR46383:SF3">
    <property type="entry name" value="ASPARTATE AMINOTRANSFERASE-RELATED"/>
    <property type="match status" value="1"/>
</dbReference>
<dbReference type="InterPro" id="IPR050596">
    <property type="entry name" value="AspAT/PAT-like"/>
</dbReference>
<evidence type="ECO:0000256" key="1">
    <source>
        <dbReference type="ARBA" id="ARBA00001933"/>
    </source>
</evidence>
<dbReference type="SUPFAM" id="SSF53383">
    <property type="entry name" value="PLP-dependent transferases"/>
    <property type="match status" value="1"/>
</dbReference>
<reference evidence="8 9" key="1">
    <citation type="submission" date="2016-02" db="EMBL/GenBank/DDBJ databases">
        <title>Anaerosporomusa subterraneum gen. nov., sp. nov., a spore-forming obligate anaerobe isolated from saprolite.</title>
        <authorList>
            <person name="Choi J.K."/>
            <person name="Shah M."/>
            <person name="Yee N."/>
        </authorList>
    </citation>
    <scope>NUCLEOTIDE SEQUENCE [LARGE SCALE GENOMIC DNA]</scope>
    <source>
        <strain evidence="8 9">RU4</strain>
    </source>
</reference>
<proteinExistence type="inferred from homology"/>
<gene>
    <name evidence="8" type="ORF">AXX12_09745</name>
</gene>
<dbReference type="GO" id="GO:0006520">
    <property type="term" value="P:amino acid metabolic process"/>
    <property type="evidence" value="ECO:0007669"/>
    <property type="project" value="InterPro"/>
</dbReference>